<comment type="caution">
    <text evidence="1">The sequence shown here is derived from an EMBL/GenBank/DDBJ whole genome shotgun (WGS) entry which is preliminary data.</text>
</comment>
<reference evidence="1 2" key="1">
    <citation type="journal article" date="2018" name="Sci. Rep.">
        <title>Genomic signatures of local adaptation to the degree of environmental predictability in rotifers.</title>
        <authorList>
            <person name="Franch-Gras L."/>
            <person name="Hahn C."/>
            <person name="Garcia-Roger E.M."/>
            <person name="Carmona M.J."/>
            <person name="Serra M."/>
            <person name="Gomez A."/>
        </authorList>
    </citation>
    <scope>NUCLEOTIDE SEQUENCE [LARGE SCALE GENOMIC DNA]</scope>
    <source>
        <strain evidence="1">HYR1</strain>
    </source>
</reference>
<dbReference type="EMBL" id="REGN01001183">
    <property type="protein sequence ID" value="RNA36449.1"/>
    <property type="molecule type" value="Genomic_DNA"/>
</dbReference>
<dbReference type="Proteomes" id="UP000276133">
    <property type="component" value="Unassembled WGS sequence"/>
</dbReference>
<keyword evidence="2" id="KW-1185">Reference proteome</keyword>
<organism evidence="1 2">
    <name type="scientific">Brachionus plicatilis</name>
    <name type="common">Marine rotifer</name>
    <name type="synonym">Brachionus muelleri</name>
    <dbReference type="NCBI Taxonomy" id="10195"/>
    <lineage>
        <taxon>Eukaryota</taxon>
        <taxon>Metazoa</taxon>
        <taxon>Spiralia</taxon>
        <taxon>Gnathifera</taxon>
        <taxon>Rotifera</taxon>
        <taxon>Eurotatoria</taxon>
        <taxon>Monogononta</taxon>
        <taxon>Pseudotrocha</taxon>
        <taxon>Ploima</taxon>
        <taxon>Brachionidae</taxon>
        <taxon>Brachionus</taxon>
    </lineage>
</organism>
<sequence>MSAARKKSFKLNCIVDLAKSLLGSWIDPQWKKINNSIDNKDSILYGENLTLTLTYKKYKKFKKNVTTSIVNSSISSRVDWKALYSRVVVVIKS</sequence>
<evidence type="ECO:0000313" key="1">
    <source>
        <dbReference type="EMBL" id="RNA36449.1"/>
    </source>
</evidence>
<evidence type="ECO:0000313" key="2">
    <source>
        <dbReference type="Proteomes" id="UP000276133"/>
    </source>
</evidence>
<accession>A0A3M7SL36</accession>
<proteinExistence type="predicted"/>
<protein>
    <submittedName>
        <fullName evidence="1">Uncharacterized protein</fullName>
    </submittedName>
</protein>
<gene>
    <name evidence="1" type="ORF">BpHYR1_025278</name>
</gene>
<name>A0A3M7SL36_BRAPC</name>
<dbReference type="AlphaFoldDB" id="A0A3M7SL36"/>